<sequence length="224" mass="23282">MTSALPRSRSTDQRYYGVAVALVAETDGDDEGRVKLTLPWFDDSTVTDWCRVAQLYAGGGYGAVFVPEVGDEVIVAFVHGDLRFPIVLGGLYNGVDKPPVSRRDGNDQKTIRTRHGHQILFDDRSSTAVVRVTSAAGHRVELDDAGSVLRLKAAPGASVSIEADGAITLASRTSVALDAPAVTLGTGAGRPAAFGDALTAHTHASAGSPAVFPVTPASGQVKTA</sequence>
<dbReference type="RefSeq" id="WP_306828209.1">
    <property type="nucleotide sequence ID" value="NZ_JAUSRA010000001.1"/>
</dbReference>
<gene>
    <name evidence="3" type="ORF">J2S43_001703</name>
</gene>
<name>A0ABT9MQ34_9ACTN</name>
<feature type="domain" description="Gp5/Type VI secretion system Vgr protein OB-fold" evidence="2">
    <location>
        <begin position="23"/>
        <end position="92"/>
    </location>
</feature>
<dbReference type="Pfam" id="PF04717">
    <property type="entry name" value="Phage_base_V"/>
    <property type="match status" value="1"/>
</dbReference>
<protein>
    <submittedName>
        <fullName evidence="3">Uncharacterized protein involved in type VI secretion and phage assembly</fullName>
    </submittedName>
</protein>
<proteinExistence type="predicted"/>
<dbReference type="InterPro" id="IPR006531">
    <property type="entry name" value="Gp5/Vgr_OB"/>
</dbReference>
<dbReference type="Proteomes" id="UP001240984">
    <property type="component" value="Unassembled WGS sequence"/>
</dbReference>
<keyword evidence="4" id="KW-1185">Reference proteome</keyword>
<evidence type="ECO:0000313" key="3">
    <source>
        <dbReference type="EMBL" id="MDP9793191.1"/>
    </source>
</evidence>
<dbReference type="Gene3D" id="2.40.50.230">
    <property type="entry name" value="Gp5 N-terminal domain"/>
    <property type="match status" value="1"/>
</dbReference>
<evidence type="ECO:0000256" key="1">
    <source>
        <dbReference type="SAM" id="MobiDB-lite"/>
    </source>
</evidence>
<feature type="region of interest" description="Disordered" evidence="1">
    <location>
        <begin position="205"/>
        <end position="224"/>
    </location>
</feature>
<reference evidence="3 4" key="1">
    <citation type="submission" date="2023-07" db="EMBL/GenBank/DDBJ databases">
        <title>Sequencing the genomes of 1000 actinobacteria strains.</title>
        <authorList>
            <person name="Klenk H.-P."/>
        </authorList>
    </citation>
    <scope>NUCLEOTIDE SEQUENCE [LARGE SCALE GENOMIC DNA]</scope>
    <source>
        <strain evidence="3 4">DSM 44710</strain>
    </source>
</reference>
<dbReference type="SUPFAM" id="SSF69255">
    <property type="entry name" value="gp5 N-terminal domain-like"/>
    <property type="match status" value="1"/>
</dbReference>
<dbReference type="EMBL" id="JAUSRA010000001">
    <property type="protein sequence ID" value="MDP9793191.1"/>
    <property type="molecule type" value="Genomic_DNA"/>
</dbReference>
<dbReference type="InterPro" id="IPR037026">
    <property type="entry name" value="Vgr_OB-fold_dom_sf"/>
</dbReference>
<evidence type="ECO:0000259" key="2">
    <source>
        <dbReference type="Pfam" id="PF04717"/>
    </source>
</evidence>
<evidence type="ECO:0000313" key="4">
    <source>
        <dbReference type="Proteomes" id="UP001240984"/>
    </source>
</evidence>
<accession>A0ABT9MQ34</accession>
<organism evidence="3 4">
    <name type="scientific">Catenuloplanes nepalensis</name>
    <dbReference type="NCBI Taxonomy" id="587533"/>
    <lineage>
        <taxon>Bacteria</taxon>
        <taxon>Bacillati</taxon>
        <taxon>Actinomycetota</taxon>
        <taxon>Actinomycetes</taxon>
        <taxon>Micromonosporales</taxon>
        <taxon>Micromonosporaceae</taxon>
        <taxon>Catenuloplanes</taxon>
    </lineage>
</organism>
<comment type="caution">
    <text evidence="3">The sequence shown here is derived from an EMBL/GenBank/DDBJ whole genome shotgun (WGS) entry which is preliminary data.</text>
</comment>